<keyword evidence="2" id="KW-1185">Reference proteome</keyword>
<reference evidence="1 2" key="1">
    <citation type="submission" date="2021-06" db="EMBL/GenBank/DDBJ databases">
        <authorList>
            <person name="Palmer J.M."/>
        </authorList>
    </citation>
    <scope>NUCLEOTIDE SEQUENCE [LARGE SCALE GENOMIC DNA]</scope>
    <source>
        <strain evidence="1 2">XC_2019</strain>
        <tissue evidence="1">Muscle</tissue>
    </source>
</reference>
<sequence length="142" mass="16152">MLLEKYVCHLTAVCDQVGEKHENQLPGWYSSSSSSRWSLMRSLPTERHSPFSVYWAIPCASSWWDMPGTLPGEASRRHLVHMPEPPQLHLSMWWSSGSTLSSSRMAKLLTLSLRECPDTLLRKFISATFIQDLVLSVMTQVS</sequence>
<evidence type="ECO:0000313" key="2">
    <source>
        <dbReference type="Proteomes" id="UP001434883"/>
    </source>
</evidence>
<organism evidence="1 2">
    <name type="scientific">Xenoophorus captivus</name>
    <dbReference type="NCBI Taxonomy" id="1517983"/>
    <lineage>
        <taxon>Eukaryota</taxon>
        <taxon>Metazoa</taxon>
        <taxon>Chordata</taxon>
        <taxon>Craniata</taxon>
        <taxon>Vertebrata</taxon>
        <taxon>Euteleostomi</taxon>
        <taxon>Actinopterygii</taxon>
        <taxon>Neopterygii</taxon>
        <taxon>Teleostei</taxon>
        <taxon>Neoteleostei</taxon>
        <taxon>Acanthomorphata</taxon>
        <taxon>Ovalentaria</taxon>
        <taxon>Atherinomorphae</taxon>
        <taxon>Cyprinodontiformes</taxon>
        <taxon>Goodeidae</taxon>
        <taxon>Xenoophorus</taxon>
    </lineage>
</organism>
<gene>
    <name evidence="1" type="ORF">XENOCAPTIV_027959</name>
</gene>
<dbReference type="EMBL" id="JAHRIN010076365">
    <property type="protein sequence ID" value="MEQ2218014.1"/>
    <property type="molecule type" value="Genomic_DNA"/>
</dbReference>
<proteinExistence type="predicted"/>
<protein>
    <submittedName>
        <fullName evidence="1">Uncharacterized protein</fullName>
    </submittedName>
</protein>
<name>A0ABV0SBS7_9TELE</name>
<dbReference type="Proteomes" id="UP001434883">
    <property type="component" value="Unassembled WGS sequence"/>
</dbReference>
<accession>A0ABV0SBS7</accession>
<evidence type="ECO:0000313" key="1">
    <source>
        <dbReference type="EMBL" id="MEQ2218014.1"/>
    </source>
</evidence>
<comment type="caution">
    <text evidence="1">The sequence shown here is derived from an EMBL/GenBank/DDBJ whole genome shotgun (WGS) entry which is preliminary data.</text>
</comment>